<keyword evidence="3" id="KW-1185">Reference proteome</keyword>
<dbReference type="EMBL" id="JAJVCN010000002">
    <property type="protein sequence ID" value="MCE7006878.1"/>
    <property type="molecule type" value="Genomic_DNA"/>
</dbReference>
<name>A0ABS8ZGC0_9PSEU</name>
<gene>
    <name evidence="2" type="ORF">LWC34_29225</name>
</gene>
<comment type="caution">
    <text evidence="2">The sequence shown here is derived from an EMBL/GenBank/DDBJ whole genome shotgun (WGS) entry which is preliminary data.</text>
</comment>
<protein>
    <recommendedName>
        <fullName evidence="4">ABC-2 family transporter protein</fullName>
    </recommendedName>
</protein>
<evidence type="ECO:0008006" key="4">
    <source>
        <dbReference type="Google" id="ProtNLM"/>
    </source>
</evidence>
<dbReference type="RefSeq" id="WP_233728301.1">
    <property type="nucleotide sequence ID" value="NZ_JAJVCN010000002.1"/>
</dbReference>
<feature type="transmembrane region" description="Helical" evidence="1">
    <location>
        <begin position="110"/>
        <end position="131"/>
    </location>
</feature>
<evidence type="ECO:0000256" key="1">
    <source>
        <dbReference type="SAM" id="Phobius"/>
    </source>
</evidence>
<feature type="transmembrane region" description="Helical" evidence="1">
    <location>
        <begin position="189"/>
        <end position="210"/>
    </location>
</feature>
<evidence type="ECO:0000313" key="3">
    <source>
        <dbReference type="Proteomes" id="UP001521150"/>
    </source>
</evidence>
<reference evidence="2 3" key="1">
    <citation type="submission" date="2021-12" db="EMBL/GenBank/DDBJ databases">
        <title>Genome sequence of Kibdelosporangium philippinense ATCC 49844.</title>
        <authorList>
            <person name="Fedorov E.A."/>
            <person name="Omeragic M."/>
            <person name="Shalygina K.F."/>
            <person name="Maclea K.S."/>
        </authorList>
    </citation>
    <scope>NUCLEOTIDE SEQUENCE [LARGE SCALE GENOMIC DNA]</scope>
    <source>
        <strain evidence="2 3">ATCC 49844</strain>
    </source>
</reference>
<proteinExistence type="predicted"/>
<dbReference type="Proteomes" id="UP001521150">
    <property type="component" value="Unassembled WGS sequence"/>
</dbReference>
<keyword evidence="1" id="KW-0472">Membrane</keyword>
<keyword evidence="1" id="KW-0812">Transmembrane</keyword>
<feature type="transmembrane region" description="Helical" evidence="1">
    <location>
        <begin position="81"/>
        <end position="104"/>
    </location>
</feature>
<evidence type="ECO:0000313" key="2">
    <source>
        <dbReference type="EMBL" id="MCE7006878.1"/>
    </source>
</evidence>
<accession>A0ABS8ZGC0</accession>
<organism evidence="2 3">
    <name type="scientific">Kibdelosporangium philippinense</name>
    <dbReference type="NCBI Taxonomy" id="211113"/>
    <lineage>
        <taxon>Bacteria</taxon>
        <taxon>Bacillati</taxon>
        <taxon>Actinomycetota</taxon>
        <taxon>Actinomycetes</taxon>
        <taxon>Pseudonocardiales</taxon>
        <taxon>Pseudonocardiaceae</taxon>
        <taxon>Kibdelosporangium</taxon>
    </lineage>
</organism>
<feature type="transmembrane region" description="Helical" evidence="1">
    <location>
        <begin position="37"/>
        <end position="60"/>
    </location>
</feature>
<keyword evidence="1" id="KW-1133">Transmembrane helix</keyword>
<sequence length="216" mass="23945">MAVFVAAPLVSREYENRTHLFAWTQDVRPRRWLAGQVLFLGGIAVVFSAVLGVLVINLLSELKMAMGTAFFPIAPFAAESFDASVPLLIGHTLFGFALGLAFSVLTRNSLLSMGLTLVGFVGTRMFAVYFLRERYLPPIRTSRADGPGPYVYQVPWDGRRVDSGVEYVNGVPGHFAEFQTADRLGTFQWIEAGLFTVVAVALFAFAFWWAGRLRRV</sequence>